<evidence type="ECO:0000313" key="10">
    <source>
        <dbReference type="EMBL" id="KOF90664.1"/>
    </source>
</evidence>
<dbReference type="AlphaFoldDB" id="A0A0L8HNA8"/>
<dbReference type="STRING" id="37653.A0A0L8HNA8"/>
<evidence type="ECO:0000256" key="3">
    <source>
        <dbReference type="ARBA" id="ARBA00022723"/>
    </source>
</evidence>
<evidence type="ECO:0000256" key="8">
    <source>
        <dbReference type="ARBA" id="ARBA00043224"/>
    </source>
</evidence>
<comment type="pathway">
    <text evidence="6">Cofactor biosynthesis; nicotinate biosynthesis; nicotinate from nicotinamide: step 1/1.</text>
</comment>
<evidence type="ECO:0000256" key="4">
    <source>
        <dbReference type="ARBA" id="ARBA00022801"/>
    </source>
</evidence>
<dbReference type="SUPFAM" id="SSF52499">
    <property type="entry name" value="Isochorismatase-like hydrolases"/>
    <property type="match status" value="1"/>
</dbReference>
<dbReference type="Pfam" id="PF00857">
    <property type="entry name" value="Isochorismatase"/>
    <property type="match status" value="1"/>
</dbReference>
<accession>A0A0L8HNA8</accession>
<dbReference type="PROSITE" id="PS00018">
    <property type="entry name" value="EF_HAND_1"/>
    <property type="match status" value="1"/>
</dbReference>
<sequence>MSEKPNVISHNKRLTENFLDKYRRQPGETPKDEVDGSKDWCYDCFLHYDKNKDRFLDLDEFTEMVKDIFPESDSCAASISSELLELLDEDGDHLLGRQENRWKVWLSRVIRPISAILIIDVQNDFIDGTLSLEKCPAGQDGADVIPVINKLIKSVKFDLVVYSLDWHDDKHISFIDNLRTRTLHSSFTRSPEEIQLYDKVIFSMPTAQSQVLWPRHCVRGTWGAQLHRELYVAPGSVQVFKGTDTDVDSYSAFFDNNRASQTQLFSILQSHSVTDVYVCGIAYDVCVKYTALDALHLGFQTCLIDDASKGVKLEDIEKTKTDLVEKGCCLLQSQQISENLSKAFQNTDRGLWIARALSNAPCVS</sequence>
<evidence type="ECO:0000259" key="9">
    <source>
        <dbReference type="PROSITE" id="PS50222"/>
    </source>
</evidence>
<reference evidence="10" key="1">
    <citation type="submission" date="2015-07" db="EMBL/GenBank/DDBJ databases">
        <title>MeaNS - Measles Nucleotide Surveillance Program.</title>
        <authorList>
            <person name="Tran T."/>
            <person name="Druce J."/>
        </authorList>
    </citation>
    <scope>NUCLEOTIDE SEQUENCE</scope>
    <source>
        <strain evidence="10">UCB-OBI-ISO-001</strain>
        <tissue evidence="10">Gonad</tissue>
    </source>
</reference>
<dbReference type="Gene3D" id="3.40.50.850">
    <property type="entry name" value="Isochorismatase-like"/>
    <property type="match status" value="1"/>
</dbReference>
<keyword evidence="5" id="KW-0106">Calcium</keyword>
<dbReference type="PANTHER" id="PTHR11080">
    <property type="entry name" value="PYRAZINAMIDASE/NICOTINAMIDASE"/>
    <property type="match status" value="1"/>
</dbReference>
<dbReference type="OMA" id="NANETMQ"/>
<dbReference type="InterPro" id="IPR002048">
    <property type="entry name" value="EF_hand_dom"/>
</dbReference>
<dbReference type="InterPro" id="IPR036380">
    <property type="entry name" value="Isochorismatase-like_sf"/>
</dbReference>
<dbReference type="GO" id="GO:0008936">
    <property type="term" value="F:nicotinamidase activity"/>
    <property type="evidence" value="ECO:0007669"/>
    <property type="project" value="UniProtKB-EC"/>
</dbReference>
<dbReference type="InterPro" id="IPR018247">
    <property type="entry name" value="EF_Hand_1_Ca_BS"/>
</dbReference>
<evidence type="ECO:0000256" key="7">
    <source>
        <dbReference type="ARBA" id="ARBA00039017"/>
    </source>
</evidence>
<proteinExistence type="inferred from homology"/>
<evidence type="ECO:0000256" key="2">
    <source>
        <dbReference type="ARBA" id="ARBA00022642"/>
    </source>
</evidence>
<protein>
    <recommendedName>
        <fullName evidence="7">nicotinamidase</fullName>
        <ecNumber evidence="7">3.5.1.19</ecNumber>
    </recommendedName>
    <alternativeName>
        <fullName evidence="8">Nicotinamide deamidase</fullName>
    </alternativeName>
</protein>
<dbReference type="OrthoDB" id="167809at2759"/>
<organism evidence="10">
    <name type="scientific">Octopus bimaculoides</name>
    <name type="common">California two-spotted octopus</name>
    <dbReference type="NCBI Taxonomy" id="37653"/>
    <lineage>
        <taxon>Eukaryota</taxon>
        <taxon>Metazoa</taxon>
        <taxon>Spiralia</taxon>
        <taxon>Lophotrochozoa</taxon>
        <taxon>Mollusca</taxon>
        <taxon>Cephalopoda</taxon>
        <taxon>Coleoidea</taxon>
        <taxon>Octopodiformes</taxon>
        <taxon>Octopoda</taxon>
        <taxon>Incirrata</taxon>
        <taxon>Octopodidae</taxon>
        <taxon>Octopus</taxon>
    </lineage>
</organism>
<dbReference type="GO" id="GO:0019363">
    <property type="term" value="P:pyridine nucleotide biosynthetic process"/>
    <property type="evidence" value="ECO:0007669"/>
    <property type="project" value="UniProtKB-KW"/>
</dbReference>
<comment type="similarity">
    <text evidence="1">Belongs to the isochorismatase family.</text>
</comment>
<keyword evidence="3" id="KW-0479">Metal-binding</keyword>
<dbReference type="GO" id="GO:0005509">
    <property type="term" value="F:calcium ion binding"/>
    <property type="evidence" value="ECO:0007669"/>
    <property type="project" value="InterPro"/>
</dbReference>
<gene>
    <name evidence="10" type="ORF">OCBIM_22010797mg</name>
</gene>
<dbReference type="CDD" id="cd01011">
    <property type="entry name" value="nicotinamidase"/>
    <property type="match status" value="1"/>
</dbReference>
<name>A0A0L8HNA8_OCTBM</name>
<dbReference type="Gene3D" id="1.10.238.10">
    <property type="entry name" value="EF-hand"/>
    <property type="match status" value="1"/>
</dbReference>
<dbReference type="PROSITE" id="PS50222">
    <property type="entry name" value="EF_HAND_2"/>
    <property type="match status" value="1"/>
</dbReference>
<evidence type="ECO:0000256" key="1">
    <source>
        <dbReference type="ARBA" id="ARBA00006336"/>
    </source>
</evidence>
<dbReference type="InterPro" id="IPR000868">
    <property type="entry name" value="Isochorismatase-like_dom"/>
</dbReference>
<dbReference type="InterPro" id="IPR052347">
    <property type="entry name" value="Isochorismatase_Nicotinamidase"/>
</dbReference>
<keyword evidence="4" id="KW-0378">Hydrolase</keyword>
<dbReference type="KEGG" id="obi:106869615"/>
<evidence type="ECO:0000256" key="6">
    <source>
        <dbReference type="ARBA" id="ARBA00037900"/>
    </source>
</evidence>
<feature type="domain" description="EF-hand" evidence="9">
    <location>
        <begin position="36"/>
        <end position="71"/>
    </location>
</feature>
<evidence type="ECO:0000256" key="5">
    <source>
        <dbReference type="ARBA" id="ARBA00022837"/>
    </source>
</evidence>
<dbReference type="PANTHER" id="PTHR11080:SF2">
    <property type="entry name" value="LD05707P"/>
    <property type="match status" value="1"/>
</dbReference>
<dbReference type="InterPro" id="IPR011992">
    <property type="entry name" value="EF-hand-dom_pair"/>
</dbReference>
<dbReference type="SUPFAM" id="SSF47473">
    <property type="entry name" value="EF-hand"/>
    <property type="match status" value="1"/>
</dbReference>
<dbReference type="EMBL" id="KQ417715">
    <property type="protein sequence ID" value="KOF90664.1"/>
    <property type="molecule type" value="Genomic_DNA"/>
</dbReference>
<dbReference type="EC" id="3.5.1.19" evidence="7"/>
<keyword evidence="2" id="KW-0662">Pyridine nucleotide biosynthesis</keyword>